<proteinExistence type="predicted"/>
<keyword evidence="1" id="KW-0547">Nucleotide-binding</keyword>
<dbReference type="GeneID" id="107920551"/>
<evidence type="ECO:0000313" key="3">
    <source>
        <dbReference type="RefSeq" id="XP_040964859.1"/>
    </source>
</evidence>
<organism evidence="2 3">
    <name type="scientific">Gossypium hirsutum</name>
    <name type="common">Upland cotton</name>
    <name type="synonym">Gossypium mexicanum</name>
    <dbReference type="NCBI Taxonomy" id="3635"/>
    <lineage>
        <taxon>Eukaryota</taxon>
        <taxon>Viridiplantae</taxon>
        <taxon>Streptophyta</taxon>
        <taxon>Embryophyta</taxon>
        <taxon>Tracheophyta</taxon>
        <taxon>Spermatophyta</taxon>
        <taxon>Magnoliopsida</taxon>
        <taxon>eudicotyledons</taxon>
        <taxon>Gunneridae</taxon>
        <taxon>Pentapetalae</taxon>
        <taxon>rosids</taxon>
        <taxon>malvids</taxon>
        <taxon>Malvales</taxon>
        <taxon>Malvaceae</taxon>
        <taxon>Malvoideae</taxon>
        <taxon>Gossypium</taxon>
    </lineage>
</organism>
<reference evidence="2" key="1">
    <citation type="journal article" date="2020" name="Nat. Genet.">
        <title>Genomic diversifications of five Gossypium allopolyploid species and their impact on cotton improvement.</title>
        <authorList>
            <person name="Chen Z.J."/>
            <person name="Sreedasyam A."/>
            <person name="Ando A."/>
            <person name="Song Q."/>
            <person name="De Santiago L.M."/>
            <person name="Hulse-Kemp A.M."/>
            <person name="Ding M."/>
            <person name="Ye W."/>
            <person name="Kirkbride R.C."/>
            <person name="Jenkins J."/>
            <person name="Plott C."/>
            <person name="Lovell J."/>
            <person name="Lin Y.M."/>
            <person name="Vaughn R."/>
            <person name="Liu B."/>
            <person name="Simpson S."/>
            <person name="Scheffler B.E."/>
            <person name="Wen L."/>
            <person name="Saski C.A."/>
            <person name="Grover C.E."/>
            <person name="Hu G."/>
            <person name="Conover J.L."/>
            <person name="Carlson J.W."/>
            <person name="Shu S."/>
            <person name="Boston L.B."/>
            <person name="Williams M."/>
            <person name="Peterson D.G."/>
            <person name="McGee K."/>
            <person name="Jones D.C."/>
            <person name="Wendel J.F."/>
            <person name="Stelly D.M."/>
            <person name="Grimwood J."/>
            <person name="Schmutz J."/>
        </authorList>
    </citation>
    <scope>NUCLEOTIDE SEQUENCE [LARGE SCALE GENOMIC DNA]</scope>
    <source>
        <strain evidence="2">cv. TM-1</strain>
    </source>
</reference>
<dbReference type="Proteomes" id="UP000818029">
    <property type="component" value="Chromosome D13"/>
</dbReference>
<dbReference type="InterPro" id="IPR011009">
    <property type="entry name" value="Kinase-like_dom_sf"/>
</dbReference>
<name>A0ABM3BCT8_GOSHI</name>
<dbReference type="InterPro" id="IPR017441">
    <property type="entry name" value="Protein_kinase_ATP_BS"/>
</dbReference>
<feature type="binding site" evidence="1">
    <location>
        <position position="44"/>
    </location>
    <ligand>
        <name>ATP</name>
        <dbReference type="ChEBI" id="CHEBI:30616"/>
    </ligand>
</feature>
<sequence length="100" mass="11340">MAAISCFLRLRHSSPSSKVRIGSGSFGEIYLGTNLQTNEEVAIKFNQRNQSWIGEKLKLSTNRPVSIFHYLRFKDQASSLRIVSKIITLSTLSVLKCFKF</sequence>
<protein>
    <submittedName>
        <fullName evidence="3">Uncharacterized protein isoform X2</fullName>
    </submittedName>
</protein>
<evidence type="ECO:0000256" key="1">
    <source>
        <dbReference type="PROSITE-ProRule" id="PRU10141"/>
    </source>
</evidence>
<accession>A0ABM3BCT8</accession>
<evidence type="ECO:0000313" key="2">
    <source>
        <dbReference type="Proteomes" id="UP000818029"/>
    </source>
</evidence>
<dbReference type="Gene3D" id="3.30.200.20">
    <property type="entry name" value="Phosphorylase Kinase, domain 1"/>
    <property type="match status" value="1"/>
</dbReference>
<dbReference type="SUPFAM" id="SSF56112">
    <property type="entry name" value="Protein kinase-like (PK-like)"/>
    <property type="match status" value="1"/>
</dbReference>
<gene>
    <name evidence="3" type="primary">LOC107920551</name>
</gene>
<dbReference type="PROSITE" id="PS00107">
    <property type="entry name" value="PROTEIN_KINASE_ATP"/>
    <property type="match status" value="1"/>
</dbReference>
<dbReference type="RefSeq" id="XP_040964859.1">
    <property type="nucleotide sequence ID" value="XM_041108925.1"/>
</dbReference>
<keyword evidence="2" id="KW-1185">Reference proteome</keyword>
<reference evidence="3" key="2">
    <citation type="submission" date="2025-08" db="UniProtKB">
        <authorList>
            <consortium name="RefSeq"/>
        </authorList>
    </citation>
    <scope>IDENTIFICATION</scope>
</reference>
<keyword evidence="1" id="KW-0067">ATP-binding</keyword>